<accession>A0A139B0H2</accession>
<reference evidence="2 3" key="1">
    <citation type="journal article" date="2015" name="Genome Biol. Evol.">
        <title>Phylogenomic analyses indicate that early fungi evolved digesting cell walls of algal ancestors of land plants.</title>
        <authorList>
            <person name="Chang Y."/>
            <person name="Wang S."/>
            <person name="Sekimoto S."/>
            <person name="Aerts A.L."/>
            <person name="Choi C."/>
            <person name="Clum A."/>
            <person name="LaButti K.M."/>
            <person name="Lindquist E.A."/>
            <person name="Yee Ngan C."/>
            <person name="Ohm R.A."/>
            <person name="Salamov A.A."/>
            <person name="Grigoriev I.V."/>
            <person name="Spatafora J.W."/>
            <person name="Berbee M.L."/>
        </authorList>
    </citation>
    <scope>NUCLEOTIDE SEQUENCE [LARGE SCALE GENOMIC DNA]</scope>
    <source>
        <strain evidence="2 3">JEL478</strain>
    </source>
</reference>
<evidence type="ECO:0000256" key="1">
    <source>
        <dbReference type="SAM" id="MobiDB-lite"/>
    </source>
</evidence>
<feature type="compositionally biased region" description="Polar residues" evidence="1">
    <location>
        <begin position="256"/>
        <end position="266"/>
    </location>
</feature>
<evidence type="ECO:0000313" key="3">
    <source>
        <dbReference type="Proteomes" id="UP000070544"/>
    </source>
</evidence>
<dbReference type="Proteomes" id="UP000070544">
    <property type="component" value="Unassembled WGS sequence"/>
</dbReference>
<feature type="region of interest" description="Disordered" evidence="1">
    <location>
        <begin position="533"/>
        <end position="589"/>
    </location>
</feature>
<protein>
    <submittedName>
        <fullName evidence="2">Uncharacterized protein</fullName>
    </submittedName>
</protein>
<feature type="compositionally biased region" description="Basic and acidic residues" evidence="1">
    <location>
        <begin position="145"/>
        <end position="156"/>
    </location>
</feature>
<gene>
    <name evidence="2" type="ORF">M427DRAFT_26899</name>
</gene>
<feature type="compositionally biased region" description="Polar residues" evidence="1">
    <location>
        <begin position="693"/>
        <end position="702"/>
    </location>
</feature>
<feature type="region of interest" description="Disordered" evidence="1">
    <location>
        <begin position="686"/>
        <end position="715"/>
    </location>
</feature>
<dbReference type="OrthoDB" id="2184924at2759"/>
<proteinExistence type="predicted"/>
<feature type="region of interest" description="Disordered" evidence="1">
    <location>
        <begin position="633"/>
        <end position="666"/>
    </location>
</feature>
<feature type="compositionally biased region" description="Basic and acidic residues" evidence="1">
    <location>
        <begin position="541"/>
        <end position="550"/>
    </location>
</feature>
<keyword evidence="3" id="KW-1185">Reference proteome</keyword>
<organism evidence="2 3">
    <name type="scientific">Gonapodya prolifera (strain JEL478)</name>
    <name type="common">Monoblepharis prolifera</name>
    <dbReference type="NCBI Taxonomy" id="1344416"/>
    <lineage>
        <taxon>Eukaryota</taxon>
        <taxon>Fungi</taxon>
        <taxon>Fungi incertae sedis</taxon>
        <taxon>Chytridiomycota</taxon>
        <taxon>Chytridiomycota incertae sedis</taxon>
        <taxon>Monoblepharidomycetes</taxon>
        <taxon>Monoblepharidales</taxon>
        <taxon>Gonapodyaceae</taxon>
        <taxon>Gonapodya</taxon>
    </lineage>
</organism>
<feature type="region of interest" description="Disordered" evidence="1">
    <location>
        <begin position="1"/>
        <end position="55"/>
    </location>
</feature>
<dbReference type="AlphaFoldDB" id="A0A139B0H2"/>
<feature type="compositionally biased region" description="Low complexity" evidence="1">
    <location>
        <begin position="551"/>
        <end position="572"/>
    </location>
</feature>
<feature type="region of interest" description="Disordered" evidence="1">
    <location>
        <begin position="882"/>
        <end position="922"/>
    </location>
</feature>
<dbReference type="EMBL" id="KQ965731">
    <property type="protein sequence ID" value="KXS22303.1"/>
    <property type="molecule type" value="Genomic_DNA"/>
</dbReference>
<feature type="region of interest" description="Disordered" evidence="1">
    <location>
        <begin position="116"/>
        <end position="396"/>
    </location>
</feature>
<evidence type="ECO:0000313" key="2">
    <source>
        <dbReference type="EMBL" id="KXS22303.1"/>
    </source>
</evidence>
<feature type="compositionally biased region" description="Basic and acidic residues" evidence="1">
    <location>
        <begin position="885"/>
        <end position="894"/>
    </location>
</feature>
<feature type="compositionally biased region" description="Polar residues" evidence="1">
    <location>
        <begin position="189"/>
        <end position="211"/>
    </location>
</feature>
<dbReference type="STRING" id="1344416.A0A139B0H2"/>
<name>A0A139B0H2_GONPJ</name>
<sequence length="922" mass="97984">MTNPPPSTQAFTFSVPAEPLPPGVARSDTSATVASGNNAQTDQRTTAAVHPQQGYGSYDYRNYSSYSNPYPGYYPNGSTPAPFYFQYPQWSGDYGSYYAYQNAGHYNGYYQYSGQGQKGGDKHGKGSPPMPSANGLPGLPPSNSLERHRTAEEAGKIRVSQGKPTSGPNPEIIAAAQPTPRVERPQSLAPVTSTATNAMSTPGSFVASSRLHSPVESNVRGRVSEGGLNGERAVPNATSDSGTANKGLRDDRGLSSGKSEANQMFTEGSERPNLGAGTPAVRTNKRKYGDGPTMMELEQTGPIDVDGDSRPILNPKSQVPDRVKALRTTGPTSDSSDIDAPSRKRSKTGKSIRDVGLAQFAMIATQNADQGSGTDSAEEGEILPNQPKRPRVINVRPGADPYSVEISTGKGVTSVYGGATKPKKDKANVVRGPAALQPKEVVASAATTATVNKGNTANSTNSANGGSVGNAAGAGNASLVANVTTGNAVNVGNLVSAGTTANGQPVPALSRKAKKLLKQQQLLQQMQSGQLTPQQIAQQQKEQKKKEQKQQQKQQQKLQQQQQQQKNAQLQKTANKGAGESTHDKGHDPKLLARIGHLTSRANAYRQLAKMFRDTLLCLMRVVDVALDDESFVSQGTNDSNAASKPSSNENTGDRQAQSDSNNLTIPSQIDSTMEIDHQGPMPMVQDGGEPVTNASSMSNGKSIADARGEVSGGDLMESTTSQQMDTSVLPPHKDANANPATMFTGIFNYPTPTPAATRRLNNVLDGYGLSFAAIDRISSVVQLDLLEIVGRHVTGTAVLSGRTAVTLELPPIAGDADYEIGERTVGKKTKRNANLGQSWAGGNGRLSEPIDVDALSDGEVDERMSKMEVVWTKMANGKWGLNLKPKENAEQAPKKRKLFSGPKSRKEWNDGWDQPTMQVSD</sequence>
<feature type="compositionally biased region" description="Polar residues" evidence="1">
    <location>
        <begin position="364"/>
        <end position="375"/>
    </location>
</feature>
<feature type="compositionally biased region" description="Polar residues" evidence="1">
    <location>
        <begin position="27"/>
        <end position="46"/>
    </location>
</feature>